<dbReference type="AlphaFoldDB" id="A0A3N7EJZ9"/>
<evidence type="ECO:0000313" key="2">
    <source>
        <dbReference type="Proteomes" id="UP000006729"/>
    </source>
</evidence>
<name>A0A3N7EJZ9_POPTR</name>
<proteinExistence type="predicted"/>
<reference evidence="1 2" key="1">
    <citation type="journal article" date="2006" name="Science">
        <title>The genome of black cottonwood, Populus trichocarpa (Torr. &amp; Gray).</title>
        <authorList>
            <person name="Tuskan G.A."/>
            <person name="Difazio S."/>
            <person name="Jansson S."/>
            <person name="Bohlmann J."/>
            <person name="Grigoriev I."/>
            <person name="Hellsten U."/>
            <person name="Putnam N."/>
            <person name="Ralph S."/>
            <person name="Rombauts S."/>
            <person name="Salamov A."/>
            <person name="Schein J."/>
            <person name="Sterck L."/>
            <person name="Aerts A."/>
            <person name="Bhalerao R.R."/>
            <person name="Bhalerao R.P."/>
            <person name="Blaudez D."/>
            <person name="Boerjan W."/>
            <person name="Brun A."/>
            <person name="Brunner A."/>
            <person name="Busov V."/>
            <person name="Campbell M."/>
            <person name="Carlson J."/>
            <person name="Chalot M."/>
            <person name="Chapman J."/>
            <person name="Chen G.L."/>
            <person name="Cooper D."/>
            <person name="Coutinho P.M."/>
            <person name="Couturier J."/>
            <person name="Covert S."/>
            <person name="Cronk Q."/>
            <person name="Cunningham R."/>
            <person name="Davis J."/>
            <person name="Degroeve S."/>
            <person name="Dejardin A."/>
            <person name="Depamphilis C."/>
            <person name="Detter J."/>
            <person name="Dirks B."/>
            <person name="Dubchak I."/>
            <person name="Duplessis S."/>
            <person name="Ehlting J."/>
            <person name="Ellis B."/>
            <person name="Gendler K."/>
            <person name="Goodstein D."/>
            <person name="Gribskov M."/>
            <person name="Grimwood J."/>
            <person name="Groover A."/>
            <person name="Gunter L."/>
            <person name="Hamberger B."/>
            <person name="Heinze B."/>
            <person name="Helariutta Y."/>
            <person name="Henrissat B."/>
            <person name="Holligan D."/>
            <person name="Holt R."/>
            <person name="Huang W."/>
            <person name="Islam-Faridi N."/>
            <person name="Jones S."/>
            <person name="Jones-Rhoades M."/>
            <person name="Jorgensen R."/>
            <person name="Joshi C."/>
            <person name="Kangasjarvi J."/>
            <person name="Karlsson J."/>
            <person name="Kelleher C."/>
            <person name="Kirkpatrick R."/>
            <person name="Kirst M."/>
            <person name="Kohler A."/>
            <person name="Kalluri U."/>
            <person name="Larimer F."/>
            <person name="Leebens-Mack J."/>
            <person name="Leple J.C."/>
            <person name="Locascio P."/>
            <person name="Lou Y."/>
            <person name="Lucas S."/>
            <person name="Martin F."/>
            <person name="Montanini B."/>
            <person name="Napoli C."/>
            <person name="Nelson D.R."/>
            <person name="Nelson C."/>
            <person name="Nieminen K."/>
            <person name="Nilsson O."/>
            <person name="Pereda V."/>
            <person name="Peter G."/>
            <person name="Philippe R."/>
            <person name="Pilate G."/>
            <person name="Poliakov A."/>
            <person name="Razumovskaya J."/>
            <person name="Richardson P."/>
            <person name="Rinaldi C."/>
            <person name="Ritland K."/>
            <person name="Rouze P."/>
            <person name="Ryaboy D."/>
            <person name="Schmutz J."/>
            <person name="Schrader J."/>
            <person name="Segerman B."/>
            <person name="Shin H."/>
            <person name="Siddiqui A."/>
            <person name="Sterky F."/>
            <person name="Terry A."/>
            <person name="Tsai C.J."/>
            <person name="Uberbacher E."/>
            <person name="Unneberg P."/>
            <person name="Vahala J."/>
            <person name="Wall K."/>
            <person name="Wessler S."/>
            <person name="Yang G."/>
            <person name="Yin T."/>
            <person name="Douglas C."/>
            <person name="Marra M."/>
            <person name="Sandberg G."/>
            <person name="Van de Peer Y."/>
            <person name="Rokhsar D."/>
        </authorList>
    </citation>
    <scope>NUCLEOTIDE SEQUENCE [LARGE SCALE GENOMIC DNA]</scope>
    <source>
        <strain evidence="2">cv. Nisqually</strain>
    </source>
</reference>
<dbReference type="InParanoid" id="A0A3N7EJZ9"/>
<keyword evidence="2" id="KW-1185">Reference proteome</keyword>
<gene>
    <name evidence="1" type="ORF">POPTR_001G284401</name>
</gene>
<sequence>MLCRIDVRTLFPFSRSSIELGRQALSRQDSSVNAVDKIQYLKFNTSQDPLKYKEENIKAFCL</sequence>
<accession>A0A3N7EJZ9</accession>
<dbReference type="EMBL" id="CM009290">
    <property type="protein sequence ID" value="RQO85485.1"/>
    <property type="molecule type" value="Genomic_DNA"/>
</dbReference>
<protein>
    <submittedName>
        <fullName evidence="1">Uncharacterized protein</fullName>
    </submittedName>
</protein>
<organism evidence="1 2">
    <name type="scientific">Populus trichocarpa</name>
    <name type="common">Western balsam poplar</name>
    <name type="synonym">Populus balsamifera subsp. trichocarpa</name>
    <dbReference type="NCBI Taxonomy" id="3694"/>
    <lineage>
        <taxon>Eukaryota</taxon>
        <taxon>Viridiplantae</taxon>
        <taxon>Streptophyta</taxon>
        <taxon>Embryophyta</taxon>
        <taxon>Tracheophyta</taxon>
        <taxon>Spermatophyta</taxon>
        <taxon>Magnoliopsida</taxon>
        <taxon>eudicotyledons</taxon>
        <taxon>Gunneridae</taxon>
        <taxon>Pentapetalae</taxon>
        <taxon>rosids</taxon>
        <taxon>fabids</taxon>
        <taxon>Malpighiales</taxon>
        <taxon>Salicaceae</taxon>
        <taxon>Saliceae</taxon>
        <taxon>Populus</taxon>
    </lineage>
</organism>
<evidence type="ECO:0000313" key="1">
    <source>
        <dbReference type="EMBL" id="RQO85485.1"/>
    </source>
</evidence>
<dbReference type="Proteomes" id="UP000006729">
    <property type="component" value="Chromosome 1"/>
</dbReference>